<gene>
    <name evidence="13" type="ORF">SISNIDRAFT_417847</name>
</gene>
<feature type="binding site" description="axial binding residue" evidence="9">
    <location>
        <position position="456"/>
    </location>
    <ligand>
        <name>heme</name>
        <dbReference type="ChEBI" id="CHEBI:30413"/>
    </ligand>
    <ligandPart>
        <name>Fe</name>
        <dbReference type="ChEBI" id="CHEBI:18248"/>
    </ligandPart>
</feature>
<dbReference type="PANTHER" id="PTHR46300">
    <property type="entry name" value="P450, PUTATIVE (EUROFUNG)-RELATED-RELATED"/>
    <property type="match status" value="1"/>
</dbReference>
<name>A0A164PH40_9AGAM</name>
<dbReference type="EMBL" id="KV419434">
    <property type="protein sequence ID" value="KZS88721.1"/>
    <property type="molecule type" value="Genomic_DNA"/>
</dbReference>
<dbReference type="InterPro" id="IPR001128">
    <property type="entry name" value="Cyt_P450"/>
</dbReference>
<comment type="similarity">
    <text evidence="3 10">Belongs to the cytochrome P450 family.</text>
</comment>
<dbReference type="Pfam" id="PF00067">
    <property type="entry name" value="p450"/>
    <property type="match status" value="1"/>
</dbReference>
<evidence type="ECO:0000256" key="11">
    <source>
        <dbReference type="SAM" id="MobiDB-lite"/>
    </source>
</evidence>
<keyword evidence="12" id="KW-0472">Membrane</keyword>
<feature type="region of interest" description="Disordered" evidence="11">
    <location>
        <begin position="422"/>
        <end position="444"/>
    </location>
</feature>
<organism evidence="13 14">
    <name type="scientific">Sistotremastrum niveocremeum HHB9708</name>
    <dbReference type="NCBI Taxonomy" id="1314777"/>
    <lineage>
        <taxon>Eukaryota</taxon>
        <taxon>Fungi</taxon>
        <taxon>Dikarya</taxon>
        <taxon>Basidiomycota</taxon>
        <taxon>Agaricomycotina</taxon>
        <taxon>Agaricomycetes</taxon>
        <taxon>Sistotremastrales</taxon>
        <taxon>Sistotremastraceae</taxon>
        <taxon>Sertulicium</taxon>
        <taxon>Sertulicium niveocremeum</taxon>
    </lineage>
</organism>
<evidence type="ECO:0000256" key="2">
    <source>
        <dbReference type="ARBA" id="ARBA00005179"/>
    </source>
</evidence>
<dbReference type="GO" id="GO:0020037">
    <property type="term" value="F:heme binding"/>
    <property type="evidence" value="ECO:0007669"/>
    <property type="project" value="InterPro"/>
</dbReference>
<dbReference type="PROSITE" id="PS00086">
    <property type="entry name" value="CYTOCHROME_P450"/>
    <property type="match status" value="1"/>
</dbReference>
<sequence>MSSYLFSFVPNPYAFLFATTLLAVLIIVFRAWRRLALPPGPRSRLPFGFGSSNSGIPQRSAWTEYTEWKELYGPIATFTQRNRRMIVLNTAQASIDLIEKRARLYSDRPRSLITELCGYDDRIFSLAHTDPRFSTHRKLFHGEFGHRFIGQHLPTQEKETRTFLRNILHDPRNFRSHVRRYAVAVIMKIAYGYTVKEDNDQFVGLVQSWLEHTNAHNTKPAQWAVDSYPFLKYLPRWIPGTAFFKFADDQRERNRELLGKPVEWVKGEMKAGRAVSSVVERFIRRVQETKEKEGMSREEEDVVENVAGAMYLGGADTTVSALMTFILMMARNPCVQKRAAEEINNVVGTDRLPEVRDMERLPFVGALIKEVLRFHPVAPLALPHRVMEDDVYEGCRIPGGATVIVNLWSILHDESTYPDHMTFDPERYLPNSSDSDSTKPQPDPRNYAFGIGRRICPGMHLAEISLFLIISSTLATFDISPKKDGRGQEIEPKMEWKNGVVSVCEEFECEIRLREGRKLPVDF</sequence>
<evidence type="ECO:0000256" key="7">
    <source>
        <dbReference type="ARBA" id="ARBA00023004"/>
    </source>
</evidence>
<dbReference type="AlphaFoldDB" id="A0A164PH40"/>
<reference evidence="13 14" key="1">
    <citation type="journal article" date="2016" name="Mol. Biol. Evol.">
        <title>Comparative Genomics of Early-Diverging Mushroom-Forming Fungi Provides Insights into the Origins of Lignocellulose Decay Capabilities.</title>
        <authorList>
            <person name="Nagy L.G."/>
            <person name="Riley R."/>
            <person name="Tritt A."/>
            <person name="Adam C."/>
            <person name="Daum C."/>
            <person name="Floudas D."/>
            <person name="Sun H."/>
            <person name="Yadav J.S."/>
            <person name="Pangilinan J."/>
            <person name="Larsson K.H."/>
            <person name="Matsuura K."/>
            <person name="Barry K."/>
            <person name="Labutti K."/>
            <person name="Kuo R."/>
            <person name="Ohm R.A."/>
            <person name="Bhattacharya S.S."/>
            <person name="Shirouzu T."/>
            <person name="Yoshinaga Y."/>
            <person name="Martin F.M."/>
            <person name="Grigoriev I.V."/>
            <person name="Hibbett D.S."/>
        </authorList>
    </citation>
    <scope>NUCLEOTIDE SEQUENCE [LARGE SCALE GENOMIC DNA]</scope>
    <source>
        <strain evidence="13 14">HHB9708</strain>
    </source>
</reference>
<protein>
    <submittedName>
        <fullName evidence="13">Cytochrome P450</fullName>
    </submittedName>
</protein>
<dbReference type="InterPro" id="IPR050364">
    <property type="entry name" value="Cytochrome_P450_fung"/>
</dbReference>
<dbReference type="PANTHER" id="PTHR46300:SF7">
    <property type="entry name" value="P450, PUTATIVE (EUROFUNG)-RELATED"/>
    <property type="match status" value="1"/>
</dbReference>
<keyword evidence="7 9" id="KW-0408">Iron</keyword>
<evidence type="ECO:0000256" key="6">
    <source>
        <dbReference type="ARBA" id="ARBA00023002"/>
    </source>
</evidence>
<evidence type="ECO:0000256" key="4">
    <source>
        <dbReference type="ARBA" id="ARBA00022617"/>
    </source>
</evidence>
<evidence type="ECO:0000256" key="1">
    <source>
        <dbReference type="ARBA" id="ARBA00001971"/>
    </source>
</evidence>
<dbReference type="GO" id="GO:0016705">
    <property type="term" value="F:oxidoreductase activity, acting on paired donors, with incorporation or reduction of molecular oxygen"/>
    <property type="evidence" value="ECO:0007669"/>
    <property type="project" value="InterPro"/>
</dbReference>
<dbReference type="Gene3D" id="1.10.630.10">
    <property type="entry name" value="Cytochrome P450"/>
    <property type="match status" value="1"/>
</dbReference>
<dbReference type="Proteomes" id="UP000076722">
    <property type="component" value="Unassembled WGS sequence"/>
</dbReference>
<evidence type="ECO:0000256" key="8">
    <source>
        <dbReference type="ARBA" id="ARBA00023033"/>
    </source>
</evidence>
<keyword evidence="6 10" id="KW-0560">Oxidoreductase</keyword>
<dbReference type="SUPFAM" id="SSF48264">
    <property type="entry name" value="Cytochrome P450"/>
    <property type="match status" value="1"/>
</dbReference>
<keyword evidence="8 10" id="KW-0503">Monooxygenase</keyword>
<evidence type="ECO:0000256" key="12">
    <source>
        <dbReference type="SAM" id="Phobius"/>
    </source>
</evidence>
<feature type="transmembrane region" description="Helical" evidence="12">
    <location>
        <begin position="12"/>
        <end position="32"/>
    </location>
</feature>
<keyword evidence="14" id="KW-1185">Reference proteome</keyword>
<dbReference type="OrthoDB" id="2789670at2759"/>
<keyword evidence="5 9" id="KW-0479">Metal-binding</keyword>
<dbReference type="InterPro" id="IPR002401">
    <property type="entry name" value="Cyt_P450_E_grp-I"/>
</dbReference>
<dbReference type="GO" id="GO:0004497">
    <property type="term" value="F:monooxygenase activity"/>
    <property type="evidence" value="ECO:0007669"/>
    <property type="project" value="UniProtKB-KW"/>
</dbReference>
<dbReference type="GO" id="GO:0005506">
    <property type="term" value="F:iron ion binding"/>
    <property type="evidence" value="ECO:0007669"/>
    <property type="project" value="InterPro"/>
</dbReference>
<comment type="pathway">
    <text evidence="2">Secondary metabolite biosynthesis.</text>
</comment>
<dbReference type="InterPro" id="IPR036396">
    <property type="entry name" value="Cyt_P450_sf"/>
</dbReference>
<dbReference type="STRING" id="1314777.A0A164PH40"/>
<accession>A0A164PH40</accession>
<evidence type="ECO:0000313" key="14">
    <source>
        <dbReference type="Proteomes" id="UP000076722"/>
    </source>
</evidence>
<dbReference type="PRINTS" id="PR00385">
    <property type="entry name" value="P450"/>
</dbReference>
<keyword evidence="12" id="KW-0812">Transmembrane</keyword>
<dbReference type="CDD" id="cd11065">
    <property type="entry name" value="CYP64-like"/>
    <property type="match status" value="1"/>
</dbReference>
<keyword evidence="4 9" id="KW-0349">Heme</keyword>
<comment type="cofactor">
    <cofactor evidence="1 9">
        <name>heme</name>
        <dbReference type="ChEBI" id="CHEBI:30413"/>
    </cofactor>
</comment>
<dbReference type="PRINTS" id="PR00463">
    <property type="entry name" value="EP450I"/>
</dbReference>
<evidence type="ECO:0000256" key="3">
    <source>
        <dbReference type="ARBA" id="ARBA00010617"/>
    </source>
</evidence>
<keyword evidence="12" id="KW-1133">Transmembrane helix</keyword>
<evidence type="ECO:0000256" key="10">
    <source>
        <dbReference type="RuleBase" id="RU000461"/>
    </source>
</evidence>
<feature type="compositionally biased region" description="Polar residues" evidence="11">
    <location>
        <begin position="430"/>
        <end position="440"/>
    </location>
</feature>
<evidence type="ECO:0000256" key="9">
    <source>
        <dbReference type="PIRSR" id="PIRSR602401-1"/>
    </source>
</evidence>
<evidence type="ECO:0000313" key="13">
    <source>
        <dbReference type="EMBL" id="KZS88721.1"/>
    </source>
</evidence>
<dbReference type="InterPro" id="IPR017972">
    <property type="entry name" value="Cyt_P450_CS"/>
</dbReference>
<evidence type="ECO:0000256" key="5">
    <source>
        <dbReference type="ARBA" id="ARBA00022723"/>
    </source>
</evidence>
<proteinExistence type="inferred from homology"/>